<sequence>MSTSCVFPPKENKHLVGCGRWLRCMRHPRLQVRPGHRRGDRVLGELLPDAAPQRGSLLGDHQRGHWQHQGWLPPRAAASVRLPRLAVRLLHAWHVHVHLLRACQGRQGGQPPSPACRLLQAYHLRGREGRLR</sequence>
<proteinExistence type="predicted"/>
<dbReference type="EMBL" id="GBRH01170153">
    <property type="protein sequence ID" value="JAE27743.1"/>
    <property type="molecule type" value="Transcribed_RNA"/>
</dbReference>
<dbReference type="AlphaFoldDB" id="A0A0A9H4C3"/>
<reference evidence="1" key="2">
    <citation type="journal article" date="2015" name="Data Brief">
        <title>Shoot transcriptome of the giant reed, Arundo donax.</title>
        <authorList>
            <person name="Barrero R.A."/>
            <person name="Guerrero F.D."/>
            <person name="Moolhuijzen P."/>
            <person name="Goolsby J.A."/>
            <person name="Tidwell J."/>
            <person name="Bellgard S.E."/>
            <person name="Bellgard M.I."/>
        </authorList>
    </citation>
    <scope>NUCLEOTIDE SEQUENCE</scope>
    <source>
        <tissue evidence="1">Shoot tissue taken approximately 20 cm above the soil surface</tissue>
    </source>
</reference>
<protein>
    <submittedName>
        <fullName evidence="1">Cl1856_1</fullName>
    </submittedName>
</protein>
<accession>A0A0A9H4C3</accession>
<evidence type="ECO:0000313" key="1">
    <source>
        <dbReference type="EMBL" id="JAE27743.1"/>
    </source>
</evidence>
<organism evidence="1">
    <name type="scientific">Arundo donax</name>
    <name type="common">Giant reed</name>
    <name type="synonym">Donax arundinaceus</name>
    <dbReference type="NCBI Taxonomy" id="35708"/>
    <lineage>
        <taxon>Eukaryota</taxon>
        <taxon>Viridiplantae</taxon>
        <taxon>Streptophyta</taxon>
        <taxon>Embryophyta</taxon>
        <taxon>Tracheophyta</taxon>
        <taxon>Spermatophyta</taxon>
        <taxon>Magnoliopsida</taxon>
        <taxon>Liliopsida</taxon>
        <taxon>Poales</taxon>
        <taxon>Poaceae</taxon>
        <taxon>PACMAD clade</taxon>
        <taxon>Arundinoideae</taxon>
        <taxon>Arundineae</taxon>
        <taxon>Arundo</taxon>
    </lineage>
</organism>
<reference evidence="1" key="1">
    <citation type="submission" date="2014-09" db="EMBL/GenBank/DDBJ databases">
        <authorList>
            <person name="Magalhaes I.L.F."/>
            <person name="Oliveira U."/>
            <person name="Santos F.R."/>
            <person name="Vidigal T.H.D.A."/>
            <person name="Brescovit A.D."/>
            <person name="Santos A.J."/>
        </authorList>
    </citation>
    <scope>NUCLEOTIDE SEQUENCE</scope>
    <source>
        <tissue evidence="1">Shoot tissue taken approximately 20 cm above the soil surface</tissue>
    </source>
</reference>
<name>A0A0A9H4C3_ARUDO</name>